<accession>E1T500</accession>
<dbReference type="EMBL" id="CP002217">
    <property type="protein sequence ID" value="ADN58398.1"/>
    <property type="molecule type" value="Genomic_DNA"/>
</dbReference>
<dbReference type="AlphaFoldDB" id="E1T500"/>
<dbReference type="STRING" id="640512.BC1003_2445"/>
<gene>
    <name evidence="3" type="ordered locus">BC1003_2445</name>
</gene>
<feature type="region of interest" description="Disordered" evidence="1">
    <location>
        <begin position="1"/>
        <end position="23"/>
    </location>
</feature>
<organism evidence="3">
    <name type="scientific">Burkholderia sp. (strain CCGE1003)</name>
    <dbReference type="NCBI Taxonomy" id="640512"/>
    <lineage>
        <taxon>Bacteria</taxon>
        <taxon>Pseudomonadati</taxon>
        <taxon>Pseudomonadota</taxon>
        <taxon>Betaproteobacteria</taxon>
        <taxon>Burkholderiales</taxon>
        <taxon>Burkholderiaceae</taxon>
        <taxon>Burkholderia</taxon>
    </lineage>
</organism>
<keyword evidence="2" id="KW-0812">Transmembrane</keyword>
<reference evidence="3" key="1">
    <citation type="submission" date="2010-09" db="EMBL/GenBank/DDBJ databases">
        <title>Complete sequence of chromosome1 of Burkholderia sp. CCGE1003.</title>
        <authorList>
            <consortium name="US DOE Joint Genome Institute"/>
            <person name="Lucas S."/>
            <person name="Copeland A."/>
            <person name="Lapidus A."/>
            <person name="Cheng J.-F."/>
            <person name="Bruce D."/>
            <person name="Goodwin L."/>
            <person name="Pitluck S."/>
            <person name="Daligault H."/>
            <person name="Davenport K."/>
            <person name="Detter J.C."/>
            <person name="Han C."/>
            <person name="Tapia R."/>
            <person name="Land M."/>
            <person name="Hauser L."/>
            <person name="Jeffries C."/>
            <person name="Kyrpides N."/>
            <person name="Ivanova N."/>
            <person name="Ovchinnikova G."/>
            <person name="Martinez-Romero E."/>
            <person name="Rogel M.A."/>
            <person name="Auchtung J."/>
            <person name="Tiedje J.M."/>
            <person name="Woyke T."/>
        </authorList>
    </citation>
    <scope>NUCLEOTIDE SEQUENCE</scope>
    <source>
        <strain evidence="3">CCGE1003</strain>
    </source>
</reference>
<name>E1T500_BURSG</name>
<dbReference type="eggNOG" id="ENOG50316S1">
    <property type="taxonomic scope" value="Bacteria"/>
</dbReference>
<keyword evidence="2" id="KW-1133">Transmembrane helix</keyword>
<dbReference type="HOGENOM" id="CLU_1792874_0_0_4"/>
<feature type="transmembrane region" description="Helical" evidence="2">
    <location>
        <begin position="70"/>
        <end position="91"/>
    </location>
</feature>
<evidence type="ECO:0000313" key="3">
    <source>
        <dbReference type="EMBL" id="ADN58398.1"/>
    </source>
</evidence>
<dbReference type="KEGG" id="bgf:BC1003_2445"/>
<feature type="transmembrane region" description="Helical" evidence="2">
    <location>
        <begin position="115"/>
        <end position="139"/>
    </location>
</feature>
<proteinExistence type="predicted"/>
<evidence type="ECO:0000256" key="1">
    <source>
        <dbReference type="SAM" id="MobiDB-lite"/>
    </source>
</evidence>
<protein>
    <submittedName>
        <fullName evidence="3">Uncharacterized protein</fullName>
    </submittedName>
</protein>
<sequence length="144" mass="15526">MPRVTAWPRGAGDGAVTAGKNEGAANGDGPSFLIFRMGPIAPSSAPSYDWPYLAFAPNHFKPRPIMELPIALETVAVTLALLCIALVPVALRRDPGLARPIVRIDGLRRPRWPNFLTRIGMACLLISFALLLSACYCMLADARV</sequence>
<evidence type="ECO:0000256" key="2">
    <source>
        <dbReference type="SAM" id="Phobius"/>
    </source>
</evidence>
<keyword evidence="2" id="KW-0472">Membrane</keyword>